<dbReference type="AlphaFoldDB" id="A0A377XW99"/>
<gene>
    <name evidence="1" type="ORF">NCTC5047_07341</name>
</gene>
<dbReference type="EMBL" id="UGLH01000006">
    <property type="protein sequence ID" value="STT86244.1"/>
    <property type="molecule type" value="Genomic_DNA"/>
</dbReference>
<evidence type="ECO:0000313" key="2">
    <source>
        <dbReference type="Proteomes" id="UP000254340"/>
    </source>
</evidence>
<proteinExistence type="predicted"/>
<sequence length="48" mass="5190">MAAADKMLRHQLRRQRIKPLGHLLAAAASLGEKYHFPLPLQGIGEAGG</sequence>
<name>A0A377XW99_KLEPN</name>
<dbReference type="Proteomes" id="UP000254340">
    <property type="component" value="Unassembled WGS sequence"/>
</dbReference>
<protein>
    <submittedName>
        <fullName evidence="1">Uncharacterized protein</fullName>
    </submittedName>
</protein>
<reference evidence="1 2" key="1">
    <citation type="submission" date="2018-06" db="EMBL/GenBank/DDBJ databases">
        <authorList>
            <consortium name="Pathogen Informatics"/>
            <person name="Doyle S."/>
        </authorList>
    </citation>
    <scope>NUCLEOTIDE SEQUENCE [LARGE SCALE GENOMIC DNA]</scope>
    <source>
        <strain evidence="1 2">NCTC5047</strain>
    </source>
</reference>
<organism evidence="1 2">
    <name type="scientific">Klebsiella pneumoniae</name>
    <dbReference type="NCBI Taxonomy" id="573"/>
    <lineage>
        <taxon>Bacteria</taxon>
        <taxon>Pseudomonadati</taxon>
        <taxon>Pseudomonadota</taxon>
        <taxon>Gammaproteobacteria</taxon>
        <taxon>Enterobacterales</taxon>
        <taxon>Enterobacteriaceae</taxon>
        <taxon>Klebsiella/Raoultella group</taxon>
        <taxon>Klebsiella</taxon>
        <taxon>Klebsiella pneumoniae complex</taxon>
    </lineage>
</organism>
<accession>A0A377XW99</accession>
<evidence type="ECO:0000313" key="1">
    <source>
        <dbReference type="EMBL" id="STT86244.1"/>
    </source>
</evidence>